<feature type="binding site" evidence="2">
    <location>
        <position position="58"/>
    </location>
    <ligand>
        <name>Fe cation</name>
        <dbReference type="ChEBI" id="CHEBI:24875"/>
    </ligand>
</feature>
<dbReference type="InterPro" id="IPR003829">
    <property type="entry name" value="Pirin_N_dom"/>
</dbReference>
<dbReference type="CDD" id="cd02910">
    <property type="entry name" value="cupin_Yhhw_N"/>
    <property type="match status" value="1"/>
</dbReference>
<keyword evidence="7" id="KW-1185">Reference proteome</keyword>
<evidence type="ECO:0000256" key="1">
    <source>
        <dbReference type="ARBA" id="ARBA00008416"/>
    </source>
</evidence>
<comment type="similarity">
    <text evidence="1 3">Belongs to the pirin family.</text>
</comment>
<protein>
    <submittedName>
        <fullName evidence="6">Pirin family protein</fullName>
    </submittedName>
</protein>
<evidence type="ECO:0000259" key="4">
    <source>
        <dbReference type="Pfam" id="PF02678"/>
    </source>
</evidence>
<dbReference type="SUPFAM" id="SSF51182">
    <property type="entry name" value="RmlC-like cupins"/>
    <property type="match status" value="1"/>
</dbReference>
<dbReference type="Gene3D" id="2.60.120.10">
    <property type="entry name" value="Jelly Rolls"/>
    <property type="match status" value="2"/>
</dbReference>
<dbReference type="OrthoDB" id="321327at2"/>
<dbReference type="PANTHER" id="PTHR43212:SF3">
    <property type="entry name" value="QUERCETIN 2,3-DIOXYGENASE"/>
    <property type="match status" value="1"/>
</dbReference>
<keyword evidence="2" id="KW-0479">Metal-binding</keyword>
<evidence type="ECO:0000259" key="5">
    <source>
        <dbReference type="Pfam" id="PF17954"/>
    </source>
</evidence>
<dbReference type="InterPro" id="IPR012093">
    <property type="entry name" value="Pirin"/>
</dbReference>
<comment type="caution">
    <text evidence="6">The sequence shown here is derived from an EMBL/GenBank/DDBJ whole genome shotgun (WGS) entry which is preliminary data.</text>
</comment>
<keyword evidence="2" id="KW-0408">Iron</keyword>
<name>A0A3R8Q0Y1_9FLAO</name>
<evidence type="ECO:0000313" key="6">
    <source>
        <dbReference type="EMBL" id="RRQ47624.1"/>
    </source>
</evidence>
<proteinExistence type="inferred from homology"/>
<gene>
    <name evidence="6" type="ORF">DZC72_16705</name>
</gene>
<dbReference type="InterPro" id="IPR011051">
    <property type="entry name" value="RmlC_Cupin_sf"/>
</dbReference>
<dbReference type="GO" id="GO:0046872">
    <property type="term" value="F:metal ion binding"/>
    <property type="evidence" value="ECO:0007669"/>
    <property type="project" value="UniProtKB-KW"/>
</dbReference>
<dbReference type="PANTHER" id="PTHR43212">
    <property type="entry name" value="QUERCETIN 2,3-DIOXYGENASE"/>
    <property type="match status" value="1"/>
</dbReference>
<sequence length="237" mass="26950">MKTILHKADSRGHANHGWLNSFHSFSFANYYDPNRMNFGALRVLNDDNVAAGRGFGKHPHSNMEIISIPLEGDLKHMDNMGNFTVIKEGDIQVMSAGTGVEHSEFNNNMDSVVKFLQIWIIPNKENVEPRHDQISLSDLKVKNKLYQILSPNPKDQGVWIHQNAWFHMGDFEKGQSESYSLKSEENGAYVFVLEGELNIEDTTLNARDGFGIWDTDSFELNATKNAKFLIMEVPMNF</sequence>
<evidence type="ECO:0000256" key="2">
    <source>
        <dbReference type="PIRSR" id="PIRSR006232-1"/>
    </source>
</evidence>
<accession>A0A3R8Q0Y1</accession>
<dbReference type="AlphaFoldDB" id="A0A3R8Q0Y1"/>
<dbReference type="InterPro" id="IPR041602">
    <property type="entry name" value="Quercetinase_C"/>
</dbReference>
<feature type="domain" description="Pirin N-terminal" evidence="4">
    <location>
        <begin position="11"/>
        <end position="120"/>
    </location>
</feature>
<dbReference type="PIRSF" id="PIRSF006232">
    <property type="entry name" value="Pirin"/>
    <property type="match status" value="1"/>
</dbReference>
<feature type="domain" description="Quercetin 2,3-dioxygenase C-terminal cupin" evidence="5">
    <location>
        <begin position="148"/>
        <end position="233"/>
    </location>
</feature>
<evidence type="ECO:0000256" key="3">
    <source>
        <dbReference type="RuleBase" id="RU003457"/>
    </source>
</evidence>
<dbReference type="Proteomes" id="UP000286990">
    <property type="component" value="Unassembled WGS sequence"/>
</dbReference>
<evidence type="ECO:0000313" key="7">
    <source>
        <dbReference type="Proteomes" id="UP000286990"/>
    </source>
</evidence>
<feature type="binding site" evidence="2">
    <location>
        <position position="102"/>
    </location>
    <ligand>
        <name>Fe cation</name>
        <dbReference type="ChEBI" id="CHEBI:24875"/>
    </ligand>
</feature>
<dbReference type="RefSeq" id="WP_125224036.1">
    <property type="nucleotide sequence ID" value="NZ_QUSX01000004.1"/>
</dbReference>
<organism evidence="6 7">
    <name type="scientific">Maribacter algicola</name>
    <dbReference type="NCBI Taxonomy" id="2498892"/>
    <lineage>
        <taxon>Bacteria</taxon>
        <taxon>Pseudomonadati</taxon>
        <taxon>Bacteroidota</taxon>
        <taxon>Flavobacteriia</taxon>
        <taxon>Flavobacteriales</taxon>
        <taxon>Flavobacteriaceae</taxon>
        <taxon>Maribacter</taxon>
    </lineage>
</organism>
<dbReference type="InterPro" id="IPR014710">
    <property type="entry name" value="RmlC-like_jellyroll"/>
</dbReference>
<feature type="binding site" evidence="2">
    <location>
        <position position="104"/>
    </location>
    <ligand>
        <name>Fe cation</name>
        <dbReference type="ChEBI" id="CHEBI:24875"/>
    </ligand>
</feature>
<reference evidence="7" key="1">
    <citation type="submission" date="2018-12" db="EMBL/GenBank/DDBJ databases">
        <title>Maribacter lutimaris sp. nov., isolated from marine sediment.</title>
        <authorList>
            <person name="Kim K.K."/>
        </authorList>
    </citation>
    <scope>NUCLEOTIDE SEQUENCE [LARGE SCALE GENOMIC DNA]</scope>
    <source>
        <strain evidence="7">PoM-212</strain>
    </source>
</reference>
<dbReference type="Pfam" id="PF17954">
    <property type="entry name" value="Pirin_C_2"/>
    <property type="match status" value="1"/>
</dbReference>
<dbReference type="EMBL" id="QUSX01000004">
    <property type="protein sequence ID" value="RRQ47624.1"/>
    <property type="molecule type" value="Genomic_DNA"/>
</dbReference>
<comment type="cofactor">
    <cofactor evidence="2">
        <name>Fe cation</name>
        <dbReference type="ChEBI" id="CHEBI:24875"/>
    </cofactor>
    <text evidence="2">Binds 1 Fe cation per subunit.</text>
</comment>
<feature type="binding site" evidence="2">
    <location>
        <position position="60"/>
    </location>
    <ligand>
        <name>Fe cation</name>
        <dbReference type="ChEBI" id="CHEBI:24875"/>
    </ligand>
</feature>
<dbReference type="Pfam" id="PF02678">
    <property type="entry name" value="Pirin"/>
    <property type="match status" value="1"/>
</dbReference>